<evidence type="ECO:0000259" key="9">
    <source>
        <dbReference type="PROSITE" id="PS50893"/>
    </source>
</evidence>
<evidence type="ECO:0000313" key="13">
    <source>
        <dbReference type="Proteomes" id="UP000673975"/>
    </source>
</evidence>
<dbReference type="GO" id="GO:0016887">
    <property type="term" value="F:ATP hydrolysis activity"/>
    <property type="evidence" value="ECO:0007669"/>
    <property type="project" value="InterPro"/>
</dbReference>
<feature type="transmembrane region" description="Helical" evidence="8">
    <location>
        <begin position="163"/>
        <end position="188"/>
    </location>
</feature>
<keyword evidence="7 8" id="KW-0472">Membrane</keyword>
<dbReference type="InterPro" id="IPR039421">
    <property type="entry name" value="Type_1_exporter"/>
</dbReference>
<comment type="caution">
    <text evidence="12">The sequence shown here is derived from an EMBL/GenBank/DDBJ whole genome shotgun (WGS) entry which is preliminary data.</text>
</comment>
<name>A0A8J7RUN8_9BACT</name>
<dbReference type="InterPro" id="IPR003439">
    <property type="entry name" value="ABC_transporter-like_ATP-bd"/>
</dbReference>
<dbReference type="Pfam" id="PF00005">
    <property type="entry name" value="ABC_tran"/>
    <property type="match status" value="1"/>
</dbReference>
<dbReference type="Pfam" id="PF00664">
    <property type="entry name" value="ABC_membrane"/>
    <property type="match status" value="1"/>
</dbReference>
<dbReference type="SUPFAM" id="SSF90123">
    <property type="entry name" value="ABC transporter transmembrane region"/>
    <property type="match status" value="1"/>
</dbReference>
<sequence>MSGRNIRIKQRDITDCGAACLASVSGHFGLDMPVSKIRQFASTDKKGTNILGLIEAAGKLGLTAKGVKGGPESLSELPVPAIAHVCIKKTIFHYVVIYKVTQRYIVIMDPAEGNLIKKPRKDFLEEWTGVLVLIMPGESFEQGNYKTSIAGRLWYLLKPHRSILLQATLGAALFTLIGLSTAIYVQLIVDHVLPDGNRNLLHLLGIAMLMLLLLQLTTGVIKTVLTLKTGQLIDARLILGYYKHLLSLPQHFFDTMRVGEITSRIGDAVKIRAFINDTAITILVNVFIVLFSFGLMFTYYWKLGLLMLAIIPTYLLVYVITNWLNKKTQRKLMEDAADLEAQLVESLNSVSTIKQFGLEDFANIRTETRFIRLLKTIYRSGLNSVFSGNASKLTSRSFTIIVLWAGAYFVLQGALTPGELLSFYAITGYFTGPVNELIGMNKTIQDALIAADRLFEIMDIDKEEAGQKIVLNKDMAGDIRIENLHFRYGSRADVFRGLSIVIPVGKMTAFVGESGSGKTTLTSILQKMYPVTSGRVTIGQYDINHIETHSLRQFISVVPQKIDLFSGNIIENIAVGEFHPDFEKVVDICGKIGLLPFIEQLPHGFETHLGENGATLSGGQKQRIAIARALYRDPEILILDEATSSLDSESERYVQQALMHFRSQNKTVILIAHRLSTVIQSDKICVLENGELVEEGSHEDLIVRKKQYFRLWQQQMPGQNGFPHKPETYINRI</sequence>
<keyword evidence="2 8" id="KW-0812">Transmembrane</keyword>
<dbReference type="GO" id="GO:0006508">
    <property type="term" value="P:proteolysis"/>
    <property type="evidence" value="ECO:0007669"/>
    <property type="project" value="InterPro"/>
</dbReference>
<gene>
    <name evidence="12" type="ORF">NATSA_11470</name>
</gene>
<dbReference type="AlphaFoldDB" id="A0A8J7RUN8"/>
<dbReference type="Gene3D" id="3.40.50.300">
    <property type="entry name" value="P-loop containing nucleotide triphosphate hydrolases"/>
    <property type="match status" value="1"/>
</dbReference>
<dbReference type="PROSITE" id="PS50990">
    <property type="entry name" value="PEPTIDASE_C39"/>
    <property type="match status" value="1"/>
</dbReference>
<proteinExistence type="predicted"/>
<feature type="transmembrane region" description="Helical" evidence="8">
    <location>
        <begin position="200"/>
        <end position="221"/>
    </location>
</feature>
<dbReference type="CDD" id="cd02418">
    <property type="entry name" value="Peptidase_C39B"/>
    <property type="match status" value="1"/>
</dbReference>
<feature type="domain" description="ABC transmembrane type-1" evidence="10">
    <location>
        <begin position="167"/>
        <end position="446"/>
    </location>
</feature>
<evidence type="ECO:0000256" key="8">
    <source>
        <dbReference type="SAM" id="Phobius"/>
    </source>
</evidence>
<dbReference type="EMBL" id="JAFIDN010000009">
    <property type="protein sequence ID" value="MBP3193287.1"/>
    <property type="molecule type" value="Genomic_DNA"/>
</dbReference>
<dbReference type="Gene3D" id="1.20.1560.10">
    <property type="entry name" value="ABC transporter type 1, transmembrane domain"/>
    <property type="match status" value="1"/>
</dbReference>
<dbReference type="RefSeq" id="WP_210512745.1">
    <property type="nucleotide sequence ID" value="NZ_JAFIDN010000009.1"/>
</dbReference>
<dbReference type="InterPro" id="IPR011527">
    <property type="entry name" value="ABC1_TM_dom"/>
</dbReference>
<keyword evidence="6 8" id="KW-1133">Transmembrane helix</keyword>
<dbReference type="GO" id="GO:0015421">
    <property type="term" value="F:ABC-type oligopeptide transporter activity"/>
    <property type="evidence" value="ECO:0007669"/>
    <property type="project" value="TreeGrafter"/>
</dbReference>
<dbReference type="PROSITE" id="PS50929">
    <property type="entry name" value="ABC_TM1F"/>
    <property type="match status" value="1"/>
</dbReference>
<evidence type="ECO:0000256" key="3">
    <source>
        <dbReference type="ARBA" id="ARBA00022741"/>
    </source>
</evidence>
<feature type="transmembrane region" description="Helical" evidence="8">
    <location>
        <begin position="279"/>
        <end position="299"/>
    </location>
</feature>
<evidence type="ECO:0000256" key="2">
    <source>
        <dbReference type="ARBA" id="ARBA00022692"/>
    </source>
</evidence>
<dbReference type="GO" id="GO:0008233">
    <property type="term" value="F:peptidase activity"/>
    <property type="evidence" value="ECO:0007669"/>
    <property type="project" value="InterPro"/>
</dbReference>
<dbReference type="CDD" id="cd18570">
    <property type="entry name" value="ABC_6TM_PCAT1_LagD_like"/>
    <property type="match status" value="1"/>
</dbReference>
<evidence type="ECO:0000256" key="4">
    <source>
        <dbReference type="ARBA" id="ARBA00022801"/>
    </source>
</evidence>
<dbReference type="SMART" id="SM00382">
    <property type="entry name" value="AAA"/>
    <property type="match status" value="1"/>
</dbReference>
<keyword evidence="3" id="KW-0547">Nucleotide-binding</keyword>
<feature type="domain" description="ABC transporter" evidence="9">
    <location>
        <begin position="479"/>
        <end position="714"/>
    </location>
</feature>
<dbReference type="InterPro" id="IPR003593">
    <property type="entry name" value="AAA+_ATPase"/>
</dbReference>
<comment type="subcellular location">
    <subcellularLocation>
        <location evidence="1">Cell membrane</location>
        <topology evidence="1">Multi-pass membrane protein</topology>
    </subcellularLocation>
</comment>
<feature type="domain" description="Peptidase C39" evidence="11">
    <location>
        <begin position="10"/>
        <end position="134"/>
    </location>
</feature>
<evidence type="ECO:0000256" key="1">
    <source>
        <dbReference type="ARBA" id="ARBA00004651"/>
    </source>
</evidence>
<feature type="transmembrane region" description="Helical" evidence="8">
    <location>
        <begin position="305"/>
        <end position="324"/>
    </location>
</feature>
<dbReference type="InterPro" id="IPR027417">
    <property type="entry name" value="P-loop_NTPase"/>
</dbReference>
<dbReference type="PANTHER" id="PTHR43394:SF1">
    <property type="entry name" value="ATP-BINDING CASSETTE SUB-FAMILY B MEMBER 10, MITOCHONDRIAL"/>
    <property type="match status" value="1"/>
</dbReference>
<keyword evidence="13" id="KW-1185">Reference proteome</keyword>
<reference evidence="12" key="1">
    <citation type="submission" date="2021-02" db="EMBL/GenBank/DDBJ databases">
        <title>Natronogracilivirga saccharolytica gen. nov. sp. nov. a new anaerobic, haloalkiliphilic carbohydrate-fermenting bacterium from soda lake and proposing of Cyclonatronumiaceae fam. nov. in the phylum Balneolaeota.</title>
        <authorList>
            <person name="Zhilina T.N."/>
            <person name="Sorokin D.Y."/>
            <person name="Zavarzina D.G."/>
            <person name="Toshchakov S.V."/>
            <person name="Kublanov I.V."/>
        </authorList>
    </citation>
    <scope>NUCLEOTIDE SEQUENCE</scope>
    <source>
        <strain evidence="12">Z-1702</strain>
    </source>
</reference>
<protein>
    <submittedName>
        <fullName evidence="12">Peptidase domain-containing ABC transporter</fullName>
    </submittedName>
</protein>
<evidence type="ECO:0000256" key="5">
    <source>
        <dbReference type="ARBA" id="ARBA00022840"/>
    </source>
</evidence>
<dbReference type="PANTHER" id="PTHR43394">
    <property type="entry name" value="ATP-DEPENDENT PERMEASE MDL1, MITOCHONDRIAL"/>
    <property type="match status" value="1"/>
</dbReference>
<evidence type="ECO:0000313" key="12">
    <source>
        <dbReference type="EMBL" id="MBP3193287.1"/>
    </source>
</evidence>
<keyword evidence="5" id="KW-0067">ATP-binding</keyword>
<dbReference type="GO" id="GO:0005524">
    <property type="term" value="F:ATP binding"/>
    <property type="evidence" value="ECO:0007669"/>
    <property type="project" value="UniProtKB-KW"/>
</dbReference>
<dbReference type="InterPro" id="IPR017871">
    <property type="entry name" value="ABC_transporter-like_CS"/>
</dbReference>
<dbReference type="GO" id="GO:0005886">
    <property type="term" value="C:plasma membrane"/>
    <property type="evidence" value="ECO:0007669"/>
    <property type="project" value="UniProtKB-SubCell"/>
</dbReference>
<evidence type="ECO:0000259" key="10">
    <source>
        <dbReference type="PROSITE" id="PS50929"/>
    </source>
</evidence>
<dbReference type="PROSITE" id="PS00211">
    <property type="entry name" value="ABC_TRANSPORTER_1"/>
    <property type="match status" value="1"/>
</dbReference>
<dbReference type="Proteomes" id="UP000673975">
    <property type="component" value="Unassembled WGS sequence"/>
</dbReference>
<dbReference type="Gene3D" id="3.90.70.10">
    <property type="entry name" value="Cysteine proteinases"/>
    <property type="match status" value="1"/>
</dbReference>
<evidence type="ECO:0000259" key="11">
    <source>
        <dbReference type="PROSITE" id="PS50990"/>
    </source>
</evidence>
<dbReference type="SUPFAM" id="SSF52540">
    <property type="entry name" value="P-loop containing nucleoside triphosphate hydrolases"/>
    <property type="match status" value="1"/>
</dbReference>
<dbReference type="FunFam" id="3.40.50.300:FF:000218">
    <property type="entry name" value="Multidrug ABC transporter ATP-binding protein"/>
    <property type="match status" value="1"/>
</dbReference>
<accession>A0A8J7RUN8</accession>
<evidence type="ECO:0000256" key="7">
    <source>
        <dbReference type="ARBA" id="ARBA00023136"/>
    </source>
</evidence>
<dbReference type="InterPro" id="IPR036640">
    <property type="entry name" value="ABC1_TM_sf"/>
</dbReference>
<dbReference type="InterPro" id="IPR005074">
    <property type="entry name" value="Peptidase_C39"/>
</dbReference>
<organism evidence="12 13">
    <name type="scientific">Natronogracilivirga saccharolytica</name>
    <dbReference type="NCBI Taxonomy" id="2812953"/>
    <lineage>
        <taxon>Bacteria</taxon>
        <taxon>Pseudomonadati</taxon>
        <taxon>Balneolota</taxon>
        <taxon>Balneolia</taxon>
        <taxon>Balneolales</taxon>
        <taxon>Cyclonatronaceae</taxon>
        <taxon>Natronogracilivirga</taxon>
    </lineage>
</organism>
<dbReference type="PROSITE" id="PS50893">
    <property type="entry name" value="ABC_TRANSPORTER_2"/>
    <property type="match status" value="1"/>
</dbReference>
<keyword evidence="4" id="KW-0378">Hydrolase</keyword>
<feature type="transmembrane region" description="Helical" evidence="8">
    <location>
        <begin position="397"/>
        <end position="415"/>
    </location>
</feature>
<evidence type="ECO:0000256" key="6">
    <source>
        <dbReference type="ARBA" id="ARBA00022989"/>
    </source>
</evidence>
<dbReference type="Pfam" id="PF03412">
    <property type="entry name" value="Peptidase_C39"/>
    <property type="match status" value="1"/>
</dbReference>